<dbReference type="AlphaFoldDB" id="A0A565CUE5"/>
<evidence type="ECO:0000313" key="2">
    <source>
        <dbReference type="Proteomes" id="UP000489600"/>
    </source>
</evidence>
<dbReference type="Proteomes" id="UP000489600">
    <property type="component" value="Unassembled WGS sequence"/>
</dbReference>
<dbReference type="EMBL" id="CABITT030000008">
    <property type="protein sequence ID" value="VVB17289.1"/>
    <property type="molecule type" value="Genomic_DNA"/>
</dbReference>
<name>A0A565CUE5_9BRAS</name>
<organism evidence="1 2">
    <name type="scientific">Arabis nemorensis</name>
    <dbReference type="NCBI Taxonomy" id="586526"/>
    <lineage>
        <taxon>Eukaryota</taxon>
        <taxon>Viridiplantae</taxon>
        <taxon>Streptophyta</taxon>
        <taxon>Embryophyta</taxon>
        <taxon>Tracheophyta</taxon>
        <taxon>Spermatophyta</taxon>
        <taxon>Magnoliopsida</taxon>
        <taxon>eudicotyledons</taxon>
        <taxon>Gunneridae</taxon>
        <taxon>Pentapetalae</taxon>
        <taxon>rosids</taxon>
        <taxon>malvids</taxon>
        <taxon>Brassicales</taxon>
        <taxon>Brassicaceae</taxon>
        <taxon>Arabideae</taxon>
        <taxon>Arabis</taxon>
    </lineage>
</organism>
<gene>
    <name evidence="1" type="ORF">ANE_LOCUS27733</name>
</gene>
<proteinExistence type="predicted"/>
<accession>A0A565CUE5</accession>
<sequence length="263" mass="28901">MAFKTETRRYVNLDLENGGLPYGVSNSRAISNTRKFLFQKRNYLVSSWDIYACEGSGGFTTQKLDSVQELNNEVDIEINVIRVPYNPECAIVAQGFGGTDSVQIVAKSRTLTNEMIHDMEANGFIVSIVRSPKPTKNKNIKKPLIKTTHTDMKILQLMSKWCRAQEYLVPIVMISNDTKLTPAVEGVVNLGYQISLVHAAHASDELVTAATKTFDITPTPAVEGVVSLGYQICLVHVAHAPVELGNAATKTSGYEALVRNAQL</sequence>
<evidence type="ECO:0000313" key="1">
    <source>
        <dbReference type="EMBL" id="VVB17289.1"/>
    </source>
</evidence>
<reference evidence="1" key="1">
    <citation type="submission" date="2019-07" db="EMBL/GenBank/DDBJ databases">
        <authorList>
            <person name="Dittberner H."/>
        </authorList>
    </citation>
    <scope>NUCLEOTIDE SEQUENCE [LARGE SCALE GENOMIC DNA]</scope>
</reference>
<comment type="caution">
    <text evidence="1">The sequence shown here is derived from an EMBL/GenBank/DDBJ whole genome shotgun (WGS) entry which is preliminary data.</text>
</comment>
<protein>
    <submittedName>
        <fullName evidence="1">Uncharacterized protein</fullName>
    </submittedName>
</protein>
<keyword evidence="2" id="KW-1185">Reference proteome</keyword>